<protein>
    <submittedName>
        <fullName evidence="2">Uncharacterized protein</fullName>
    </submittedName>
</protein>
<dbReference type="EMBL" id="BPLR01002563">
    <property type="protein sequence ID" value="GIX75160.1"/>
    <property type="molecule type" value="Genomic_DNA"/>
</dbReference>
<proteinExistence type="predicted"/>
<evidence type="ECO:0000313" key="2">
    <source>
        <dbReference type="EMBL" id="GIX75160.1"/>
    </source>
</evidence>
<keyword evidence="3" id="KW-1185">Reference proteome</keyword>
<evidence type="ECO:0000256" key="1">
    <source>
        <dbReference type="SAM" id="MobiDB-lite"/>
    </source>
</evidence>
<feature type="region of interest" description="Disordered" evidence="1">
    <location>
        <begin position="59"/>
        <end position="78"/>
    </location>
</feature>
<reference evidence="2 3" key="1">
    <citation type="submission" date="2021-06" db="EMBL/GenBank/DDBJ databases">
        <title>Caerostris extrusa draft genome.</title>
        <authorList>
            <person name="Kono N."/>
            <person name="Arakawa K."/>
        </authorList>
    </citation>
    <scope>NUCLEOTIDE SEQUENCE [LARGE SCALE GENOMIC DNA]</scope>
</reference>
<dbReference type="Proteomes" id="UP001054945">
    <property type="component" value="Unassembled WGS sequence"/>
</dbReference>
<comment type="caution">
    <text evidence="2">The sequence shown here is derived from an EMBL/GenBank/DDBJ whole genome shotgun (WGS) entry which is preliminary data.</text>
</comment>
<name>A0AAV4MRX4_CAEEX</name>
<sequence length="78" mass="8870">MARGVQQCRDNDVVYRLDDLSGSTSSVCIVNCSTTANLREIPIMEIILEEDIVEAFDNSTTEPFEDYPMSPWRPCPQR</sequence>
<gene>
    <name evidence="2" type="ORF">CEXT_392841</name>
</gene>
<organism evidence="2 3">
    <name type="scientific">Caerostris extrusa</name>
    <name type="common">Bark spider</name>
    <name type="synonym">Caerostris bankana</name>
    <dbReference type="NCBI Taxonomy" id="172846"/>
    <lineage>
        <taxon>Eukaryota</taxon>
        <taxon>Metazoa</taxon>
        <taxon>Ecdysozoa</taxon>
        <taxon>Arthropoda</taxon>
        <taxon>Chelicerata</taxon>
        <taxon>Arachnida</taxon>
        <taxon>Araneae</taxon>
        <taxon>Araneomorphae</taxon>
        <taxon>Entelegynae</taxon>
        <taxon>Araneoidea</taxon>
        <taxon>Araneidae</taxon>
        <taxon>Caerostris</taxon>
    </lineage>
</organism>
<accession>A0AAV4MRX4</accession>
<evidence type="ECO:0000313" key="3">
    <source>
        <dbReference type="Proteomes" id="UP001054945"/>
    </source>
</evidence>
<dbReference type="AlphaFoldDB" id="A0AAV4MRX4"/>